<feature type="transmembrane region" description="Helical" evidence="1">
    <location>
        <begin position="49"/>
        <end position="71"/>
    </location>
</feature>
<name>A0A1F2PAX2_9EURY</name>
<dbReference type="EMBL" id="LYOS01000001">
    <property type="protein sequence ID" value="OFV68403.1"/>
    <property type="molecule type" value="Genomic_DNA"/>
</dbReference>
<dbReference type="Proteomes" id="UP000186940">
    <property type="component" value="Unassembled WGS sequence"/>
</dbReference>
<sequence length="73" mass="7787">MATPTVISAIGGSEPGVYAVLLLIGLLSAAEILGAEPDIRKRFAPFMEAYNAIVVPLLFVFSLIVLTRVLMIL</sequence>
<reference evidence="2" key="1">
    <citation type="submission" date="2016-05" db="EMBL/GenBank/DDBJ databases">
        <title>Microbial consortia oxidize butane by reversing methanogenesis.</title>
        <authorList>
            <person name="Laso-Perez R."/>
            <person name="Richter M."/>
            <person name="Wegener G."/>
            <person name="Musat F."/>
        </authorList>
    </citation>
    <scope>NUCLEOTIDE SEQUENCE [LARGE SCALE GENOMIC DNA]</scope>
    <source>
        <strain evidence="2">BOX2</strain>
    </source>
</reference>
<evidence type="ECO:0000256" key="1">
    <source>
        <dbReference type="SAM" id="Phobius"/>
    </source>
</evidence>
<dbReference type="AlphaFoldDB" id="A0A1F2PAX2"/>
<organism evidence="2 3">
    <name type="scientific">Candidatus Syntropharchaeum caldarium</name>
    <dbReference type="NCBI Taxonomy" id="1838285"/>
    <lineage>
        <taxon>Archaea</taxon>
        <taxon>Methanobacteriati</taxon>
        <taxon>Methanobacteriota</taxon>
        <taxon>Stenosarchaea group</taxon>
        <taxon>Methanomicrobia</taxon>
        <taxon>Methanosarcinales</taxon>
        <taxon>ANME-2 cluster</taxon>
        <taxon>Candidatus Syntropharchaeum</taxon>
    </lineage>
</organism>
<protein>
    <submittedName>
        <fullName evidence="2">Membrane protein</fullName>
    </submittedName>
</protein>
<evidence type="ECO:0000313" key="3">
    <source>
        <dbReference type="Proteomes" id="UP000186940"/>
    </source>
</evidence>
<keyword evidence="3" id="KW-1185">Reference proteome</keyword>
<comment type="caution">
    <text evidence="2">The sequence shown here is derived from an EMBL/GenBank/DDBJ whole genome shotgun (WGS) entry which is preliminary data.</text>
</comment>
<keyword evidence="1" id="KW-0472">Membrane</keyword>
<proteinExistence type="predicted"/>
<keyword evidence="1" id="KW-1133">Transmembrane helix</keyword>
<evidence type="ECO:0000313" key="2">
    <source>
        <dbReference type="EMBL" id="OFV68403.1"/>
    </source>
</evidence>
<dbReference type="STRING" id="1838285.SCAL_000079"/>
<gene>
    <name evidence="2" type="ORF">SCAL_000079</name>
</gene>
<keyword evidence="1" id="KW-0812">Transmembrane</keyword>
<accession>A0A1F2PAX2</accession>
<feature type="transmembrane region" description="Helical" evidence="1">
    <location>
        <begin position="16"/>
        <end position="37"/>
    </location>
</feature>